<feature type="transmembrane region" description="Helical" evidence="2">
    <location>
        <begin position="97"/>
        <end position="115"/>
    </location>
</feature>
<dbReference type="GO" id="GO:0043546">
    <property type="term" value="F:molybdopterin cofactor binding"/>
    <property type="evidence" value="ECO:0007669"/>
    <property type="project" value="TreeGrafter"/>
</dbReference>
<dbReference type="PANTHER" id="PTHR19372:SF7">
    <property type="entry name" value="SULFITE OXIDASE, MITOCHONDRIAL"/>
    <property type="match status" value="1"/>
</dbReference>
<name>A0A1H9VRX1_9MICO</name>
<dbReference type="GO" id="GO:0020037">
    <property type="term" value="F:heme binding"/>
    <property type="evidence" value="ECO:0007669"/>
    <property type="project" value="TreeGrafter"/>
</dbReference>
<evidence type="ECO:0000313" key="5">
    <source>
        <dbReference type="EMBL" id="SES24289.1"/>
    </source>
</evidence>
<feature type="region of interest" description="Disordered" evidence="1">
    <location>
        <begin position="205"/>
        <end position="224"/>
    </location>
</feature>
<evidence type="ECO:0000256" key="2">
    <source>
        <dbReference type="SAM" id="Phobius"/>
    </source>
</evidence>
<dbReference type="GO" id="GO:0008482">
    <property type="term" value="F:sulfite oxidase activity"/>
    <property type="evidence" value="ECO:0007669"/>
    <property type="project" value="TreeGrafter"/>
</dbReference>
<evidence type="ECO:0000259" key="4">
    <source>
        <dbReference type="Pfam" id="PF00174"/>
    </source>
</evidence>
<keyword evidence="2" id="KW-0472">Membrane</keyword>
<accession>A0A1H9VRX1</accession>
<evidence type="ECO:0000256" key="3">
    <source>
        <dbReference type="SAM" id="SignalP"/>
    </source>
</evidence>
<dbReference type="SUPFAM" id="SSF56524">
    <property type="entry name" value="Oxidoreductase molybdopterin-binding domain"/>
    <property type="match status" value="1"/>
</dbReference>
<dbReference type="Gene3D" id="3.90.420.10">
    <property type="entry name" value="Oxidoreductase, molybdopterin-binding domain"/>
    <property type="match status" value="1"/>
</dbReference>
<protein>
    <submittedName>
        <fullName evidence="5">DMSO/TMAO reductase YedYZ, molybdopterin-dependent catalytic subunit</fullName>
    </submittedName>
</protein>
<keyword evidence="3" id="KW-0732">Signal</keyword>
<feature type="transmembrane region" description="Helical" evidence="2">
    <location>
        <begin position="71"/>
        <end position="90"/>
    </location>
</feature>
<dbReference type="RefSeq" id="WP_091758611.1">
    <property type="nucleotide sequence ID" value="NZ_FOHB01000004.1"/>
</dbReference>
<organism evidence="5 6">
    <name type="scientific">Pedococcus cremeus</name>
    <dbReference type="NCBI Taxonomy" id="587636"/>
    <lineage>
        <taxon>Bacteria</taxon>
        <taxon>Bacillati</taxon>
        <taxon>Actinomycetota</taxon>
        <taxon>Actinomycetes</taxon>
        <taxon>Micrococcales</taxon>
        <taxon>Intrasporangiaceae</taxon>
        <taxon>Pedococcus</taxon>
    </lineage>
</organism>
<gene>
    <name evidence="5" type="ORF">SAMN05216199_2521</name>
</gene>
<keyword evidence="2" id="KW-0812">Transmembrane</keyword>
<dbReference type="GO" id="GO:0006790">
    <property type="term" value="P:sulfur compound metabolic process"/>
    <property type="evidence" value="ECO:0007669"/>
    <property type="project" value="TreeGrafter"/>
</dbReference>
<feature type="chain" id="PRO_5038421766" evidence="3">
    <location>
        <begin position="20"/>
        <end position="525"/>
    </location>
</feature>
<evidence type="ECO:0000256" key="1">
    <source>
        <dbReference type="SAM" id="MobiDB-lite"/>
    </source>
</evidence>
<sequence length="525" mass="54126">MQTTSSAPRWPYAVSGALAATAGTAAGHLVAAAVNPGASPVVAVGATVVDATPTPVKDWAVSTLGTADKPVLLASVAVVTLLASAGIGLLARRHRTLALVLLGVLTVLAAAAALARPTSTPVDALPALAAAAVGVTVLHLLCGAADRTGQPAKRPAASPLDGTAHEAGAQPTPARRTFLVGAAGTAAAAAGGLALGQKLGANPPLPTAADLPKPTNTLPALPTGLDGKVPGISPFRTPVGSFYRVDTSLIVPRVNADDWALEIDGNVANPFRLTYAELLALPMVERDITMTCVSNEVGGGYVSSARWLGVRVRDLLARAQIKGGVDQILSTSTTGFTISTPVQALTDDRDALVAVAMDGQPLPAQHGFPARLVTPGLYGFVGSTKWLARLTATTYAKEQAYWTERGWATNAPVLTQSRIDTPRGLDTVKAGGAVPIGGVAWAQGRGIRKVEVRVDDGEWMTATLGPDAGIDYWRQWYVKWTPSGSGRHNLTVRATDNDGQLQPRAKTDPFPKGATGWHSVVVFVA</sequence>
<dbReference type="STRING" id="587636.SAMN05216199_2521"/>
<keyword evidence="6" id="KW-1185">Reference proteome</keyword>
<dbReference type="SUPFAM" id="SSF81296">
    <property type="entry name" value="E set domains"/>
    <property type="match status" value="1"/>
</dbReference>
<feature type="domain" description="Oxidoreductase molybdopterin-binding" evidence="4">
    <location>
        <begin position="251"/>
        <end position="401"/>
    </location>
</feature>
<dbReference type="InterPro" id="IPR036374">
    <property type="entry name" value="OxRdtase_Mopterin-bd_sf"/>
</dbReference>
<dbReference type="EMBL" id="FOHB01000004">
    <property type="protein sequence ID" value="SES24289.1"/>
    <property type="molecule type" value="Genomic_DNA"/>
</dbReference>
<reference evidence="6" key="1">
    <citation type="submission" date="2016-10" db="EMBL/GenBank/DDBJ databases">
        <authorList>
            <person name="Varghese N."/>
            <person name="Submissions S."/>
        </authorList>
    </citation>
    <scope>NUCLEOTIDE SEQUENCE [LARGE SCALE GENOMIC DNA]</scope>
    <source>
        <strain evidence="6">CGMCC 1.6963</strain>
    </source>
</reference>
<proteinExistence type="predicted"/>
<keyword evidence="2" id="KW-1133">Transmembrane helix</keyword>
<dbReference type="Proteomes" id="UP000199019">
    <property type="component" value="Unassembled WGS sequence"/>
</dbReference>
<dbReference type="OrthoDB" id="9795587at2"/>
<dbReference type="Pfam" id="PF00174">
    <property type="entry name" value="Oxidored_molyb"/>
    <property type="match status" value="1"/>
</dbReference>
<evidence type="ECO:0000313" key="6">
    <source>
        <dbReference type="Proteomes" id="UP000199019"/>
    </source>
</evidence>
<dbReference type="PANTHER" id="PTHR19372">
    <property type="entry name" value="SULFITE REDUCTASE"/>
    <property type="match status" value="1"/>
</dbReference>
<dbReference type="AlphaFoldDB" id="A0A1H9VRX1"/>
<feature type="transmembrane region" description="Helical" evidence="2">
    <location>
        <begin position="127"/>
        <end position="145"/>
    </location>
</feature>
<dbReference type="Gene3D" id="2.60.40.650">
    <property type="match status" value="1"/>
</dbReference>
<feature type="region of interest" description="Disordered" evidence="1">
    <location>
        <begin position="148"/>
        <end position="171"/>
    </location>
</feature>
<dbReference type="InterPro" id="IPR000572">
    <property type="entry name" value="OxRdtase_Mopterin-bd_dom"/>
</dbReference>
<feature type="signal peptide" evidence="3">
    <location>
        <begin position="1"/>
        <end position="19"/>
    </location>
</feature>
<dbReference type="InterPro" id="IPR014756">
    <property type="entry name" value="Ig_E-set"/>
</dbReference>